<sequence>MADSKVLGGTVLQGKNYCRGSPFSKNGGHLNICYVLISTIIKYVQVPFYMPQSWHLGHIKSLSQIGPP</sequence>
<evidence type="ECO:0000313" key="1">
    <source>
        <dbReference type="EMBL" id="OCT63786.1"/>
    </source>
</evidence>
<evidence type="ECO:0000313" key="2">
    <source>
        <dbReference type="Proteomes" id="UP000694892"/>
    </source>
</evidence>
<gene>
    <name evidence="1" type="ORF">XELAEV_18044883mg</name>
</gene>
<dbReference type="Proteomes" id="UP000694892">
    <property type="component" value="Chromosome 9_10L"/>
</dbReference>
<protein>
    <submittedName>
        <fullName evidence="1">Uncharacterized protein</fullName>
    </submittedName>
</protein>
<proteinExistence type="predicted"/>
<dbReference type="AlphaFoldDB" id="A0A974BZX6"/>
<name>A0A974BZX6_XENLA</name>
<dbReference type="EMBL" id="CM004482">
    <property type="protein sequence ID" value="OCT63786.1"/>
    <property type="molecule type" value="Genomic_DNA"/>
</dbReference>
<organism evidence="1 2">
    <name type="scientific">Xenopus laevis</name>
    <name type="common">African clawed frog</name>
    <dbReference type="NCBI Taxonomy" id="8355"/>
    <lineage>
        <taxon>Eukaryota</taxon>
        <taxon>Metazoa</taxon>
        <taxon>Chordata</taxon>
        <taxon>Craniata</taxon>
        <taxon>Vertebrata</taxon>
        <taxon>Euteleostomi</taxon>
        <taxon>Amphibia</taxon>
        <taxon>Batrachia</taxon>
        <taxon>Anura</taxon>
        <taxon>Pipoidea</taxon>
        <taxon>Pipidae</taxon>
        <taxon>Xenopodinae</taxon>
        <taxon>Xenopus</taxon>
        <taxon>Xenopus</taxon>
    </lineage>
</organism>
<reference evidence="2" key="1">
    <citation type="journal article" date="2016" name="Nature">
        <title>Genome evolution in the allotetraploid frog Xenopus laevis.</title>
        <authorList>
            <person name="Session A.M."/>
            <person name="Uno Y."/>
            <person name="Kwon T."/>
            <person name="Chapman J.A."/>
            <person name="Toyoda A."/>
            <person name="Takahashi S."/>
            <person name="Fukui A."/>
            <person name="Hikosaka A."/>
            <person name="Suzuki A."/>
            <person name="Kondo M."/>
            <person name="van Heeringen S.J."/>
            <person name="Quigley I."/>
            <person name="Heinz S."/>
            <person name="Ogino H."/>
            <person name="Ochi H."/>
            <person name="Hellsten U."/>
            <person name="Lyons J.B."/>
            <person name="Simakov O."/>
            <person name="Putnam N."/>
            <person name="Stites J."/>
            <person name="Kuroki Y."/>
            <person name="Tanaka T."/>
            <person name="Michiue T."/>
            <person name="Watanabe M."/>
            <person name="Bogdanovic O."/>
            <person name="Lister R."/>
            <person name="Georgiou G."/>
            <person name="Paranjpe S.S."/>
            <person name="van Kruijsbergen I."/>
            <person name="Shu S."/>
            <person name="Carlson J."/>
            <person name="Kinoshita T."/>
            <person name="Ohta Y."/>
            <person name="Mawaribuchi S."/>
            <person name="Jenkins J."/>
            <person name="Grimwood J."/>
            <person name="Schmutz J."/>
            <person name="Mitros T."/>
            <person name="Mozaffari S.V."/>
            <person name="Suzuki Y."/>
            <person name="Haramoto Y."/>
            <person name="Yamamoto T.S."/>
            <person name="Takagi C."/>
            <person name="Heald R."/>
            <person name="Miller K."/>
            <person name="Haudenschild C."/>
            <person name="Kitzman J."/>
            <person name="Nakayama T."/>
            <person name="Izutsu Y."/>
            <person name="Robert J."/>
            <person name="Fortriede J."/>
            <person name="Burns K."/>
            <person name="Lotay V."/>
            <person name="Karimi K."/>
            <person name="Yasuoka Y."/>
            <person name="Dichmann D.S."/>
            <person name="Flajnik M.F."/>
            <person name="Houston D.W."/>
            <person name="Shendure J."/>
            <person name="DuPasquier L."/>
            <person name="Vize P.D."/>
            <person name="Zorn A.M."/>
            <person name="Ito M."/>
            <person name="Marcotte E.M."/>
            <person name="Wallingford J.B."/>
            <person name="Ito Y."/>
            <person name="Asashima M."/>
            <person name="Ueno N."/>
            <person name="Matsuda Y."/>
            <person name="Veenstra G.J."/>
            <person name="Fujiyama A."/>
            <person name="Harland R.M."/>
            <person name="Taira M."/>
            <person name="Rokhsar D.S."/>
        </authorList>
    </citation>
    <scope>NUCLEOTIDE SEQUENCE [LARGE SCALE GENOMIC DNA]</scope>
    <source>
        <strain evidence="2">J</strain>
    </source>
</reference>
<accession>A0A974BZX6</accession>